<feature type="transmembrane region" description="Helical" evidence="7">
    <location>
        <begin position="6"/>
        <end position="25"/>
    </location>
</feature>
<dbReference type="EMBL" id="ABQC02000012">
    <property type="protein sequence ID" value="EDY96573.1"/>
    <property type="molecule type" value="Genomic_DNA"/>
</dbReference>
<evidence type="ECO:0000313" key="8">
    <source>
        <dbReference type="EMBL" id="EDY96573.1"/>
    </source>
</evidence>
<feature type="transmembrane region" description="Helical" evidence="7">
    <location>
        <begin position="81"/>
        <end position="99"/>
    </location>
</feature>
<feature type="transmembrane region" description="Helical" evidence="7">
    <location>
        <begin position="484"/>
        <end position="501"/>
    </location>
</feature>
<evidence type="ECO:0000256" key="7">
    <source>
        <dbReference type="SAM" id="Phobius"/>
    </source>
</evidence>
<dbReference type="RefSeq" id="WP_007558655.1">
    <property type="nucleotide sequence ID" value="NZ_CAXSQN010000002.1"/>
</dbReference>
<feature type="transmembrane region" description="Helical" evidence="7">
    <location>
        <begin position="425"/>
        <end position="445"/>
    </location>
</feature>
<comment type="subcellular location">
    <subcellularLocation>
        <location evidence="1">Membrane</location>
        <topology evidence="1">Multi-pass membrane protein</topology>
    </subcellularLocation>
</comment>
<dbReference type="OrthoDB" id="9814523at2"/>
<dbReference type="PANTHER" id="PTHR11819:SF195">
    <property type="entry name" value="SODIUM_GLUCOSE COTRANSPORTER 4"/>
    <property type="match status" value="1"/>
</dbReference>
<feature type="transmembrane region" description="Helical" evidence="7">
    <location>
        <begin position="166"/>
        <end position="189"/>
    </location>
</feature>
<keyword evidence="3 7" id="KW-0812">Transmembrane</keyword>
<dbReference type="PANTHER" id="PTHR11819">
    <property type="entry name" value="SOLUTE CARRIER FAMILY 5"/>
    <property type="match status" value="1"/>
</dbReference>
<dbReference type="NCBIfam" id="TIGR00813">
    <property type="entry name" value="sss"/>
    <property type="match status" value="1"/>
</dbReference>
<reference evidence="8 9" key="2">
    <citation type="submission" date="2008-08" db="EMBL/GenBank/DDBJ databases">
        <authorList>
            <person name="Fulton L."/>
            <person name="Clifton S."/>
            <person name="Fulton B."/>
            <person name="Xu J."/>
            <person name="Minx P."/>
            <person name="Pepin K.H."/>
            <person name="Johnson M."/>
            <person name="Thiruvilangam P."/>
            <person name="Bhonagiri V."/>
            <person name="Nash W.E."/>
            <person name="Mardis E.R."/>
            <person name="Wilson R.K."/>
        </authorList>
    </citation>
    <scope>NUCLEOTIDE SEQUENCE [LARGE SCALE GENOMIC DNA]</scope>
    <source>
        <strain evidence="9">DSM 17135 / JCM 12973 / M2</strain>
    </source>
</reference>
<comment type="similarity">
    <text evidence="2 6">Belongs to the sodium:solute symporter (SSF) (TC 2.A.21) family.</text>
</comment>
<dbReference type="Pfam" id="PF00474">
    <property type="entry name" value="SSF"/>
    <property type="match status" value="1"/>
</dbReference>
<evidence type="ECO:0000256" key="2">
    <source>
        <dbReference type="ARBA" id="ARBA00006434"/>
    </source>
</evidence>
<feature type="transmembrane region" description="Helical" evidence="7">
    <location>
        <begin position="451"/>
        <end position="472"/>
    </location>
</feature>
<feature type="transmembrane region" description="Helical" evidence="7">
    <location>
        <begin position="201"/>
        <end position="222"/>
    </location>
</feature>
<comment type="caution">
    <text evidence="8">The sequence shown here is derived from an EMBL/GenBank/DDBJ whole genome shotgun (WGS) entry which is preliminary data.</text>
</comment>
<dbReference type="eggNOG" id="COG4146">
    <property type="taxonomic scope" value="Bacteria"/>
</dbReference>
<evidence type="ECO:0000313" key="9">
    <source>
        <dbReference type="Proteomes" id="UP000003452"/>
    </source>
</evidence>
<feature type="transmembrane region" description="Helical" evidence="7">
    <location>
        <begin position="578"/>
        <end position="597"/>
    </location>
</feature>
<dbReference type="GO" id="GO:0005886">
    <property type="term" value="C:plasma membrane"/>
    <property type="evidence" value="ECO:0007669"/>
    <property type="project" value="TreeGrafter"/>
</dbReference>
<evidence type="ECO:0000256" key="6">
    <source>
        <dbReference type="RuleBase" id="RU362091"/>
    </source>
</evidence>
<dbReference type="HOGENOM" id="CLU_018808_9_3_10"/>
<feature type="transmembrane region" description="Helical" evidence="7">
    <location>
        <begin position="521"/>
        <end position="541"/>
    </location>
</feature>
<feature type="transmembrane region" description="Helical" evidence="7">
    <location>
        <begin position="364"/>
        <end position="389"/>
    </location>
</feature>
<feature type="transmembrane region" description="Helical" evidence="7">
    <location>
        <begin position="282"/>
        <end position="299"/>
    </location>
</feature>
<keyword evidence="5 7" id="KW-0472">Membrane</keyword>
<dbReference type="Gene3D" id="1.20.1730.10">
    <property type="entry name" value="Sodium/glucose cotransporter"/>
    <property type="match status" value="1"/>
</dbReference>
<gene>
    <name evidence="8" type="primary">sglT</name>
    <name evidence="8" type="ORF">BACPLE_01016</name>
</gene>
<evidence type="ECO:0000256" key="1">
    <source>
        <dbReference type="ARBA" id="ARBA00004141"/>
    </source>
</evidence>
<dbReference type="PROSITE" id="PS50283">
    <property type="entry name" value="NA_SOLUT_SYMP_3"/>
    <property type="match status" value="1"/>
</dbReference>
<dbReference type="InterPro" id="IPR001734">
    <property type="entry name" value="Na/solute_symporter"/>
</dbReference>
<dbReference type="AlphaFoldDB" id="B5CWC6"/>
<reference evidence="8 9" key="1">
    <citation type="submission" date="2008-08" db="EMBL/GenBank/DDBJ databases">
        <title>Draft genome sequence of Bacteroides plebeius (DSM 17135).</title>
        <authorList>
            <person name="Sudarsanam P."/>
            <person name="Ley R."/>
            <person name="Guruge J."/>
            <person name="Turnbaugh P.J."/>
            <person name="Mahowald M."/>
            <person name="Liep D."/>
            <person name="Gordon J."/>
        </authorList>
    </citation>
    <scope>NUCLEOTIDE SEQUENCE [LARGE SCALE GENOMIC DNA]</scope>
    <source>
        <strain evidence="9">DSM 17135 / JCM 12973 / M2</strain>
    </source>
</reference>
<dbReference type="GeneID" id="43183540"/>
<evidence type="ECO:0000256" key="4">
    <source>
        <dbReference type="ARBA" id="ARBA00022989"/>
    </source>
</evidence>
<organism evidence="8 9">
    <name type="scientific">Phocaeicola plebeius (strain DSM 17135 / JCM 12973 / CCUG 54634 / M2)</name>
    <name type="common">Bacteroides plebeius</name>
    <dbReference type="NCBI Taxonomy" id="484018"/>
    <lineage>
        <taxon>Bacteria</taxon>
        <taxon>Pseudomonadati</taxon>
        <taxon>Bacteroidota</taxon>
        <taxon>Bacteroidia</taxon>
        <taxon>Bacteroidales</taxon>
        <taxon>Bacteroidaceae</taxon>
        <taxon>Phocaeicola</taxon>
    </lineage>
</organism>
<dbReference type="InterPro" id="IPR038377">
    <property type="entry name" value="Na/Glc_symporter_sf"/>
</dbReference>
<accession>B5CWC6</accession>
<feature type="transmembrane region" description="Helical" evidence="7">
    <location>
        <begin position="120"/>
        <end position="146"/>
    </location>
</feature>
<name>B5CWC6_PHOPM</name>
<dbReference type="GO" id="GO:0005412">
    <property type="term" value="F:D-glucose:sodium symporter activity"/>
    <property type="evidence" value="ECO:0007669"/>
    <property type="project" value="TreeGrafter"/>
</dbReference>
<sequence length="598" mass="66550">MDLQLLDFVSFFGYFFFLSFIGWYVGRSKKQAASDYFLAGKTLPWYVVGSSYIAANISTEHFLGMIGAAVLYGIVVATPEWSAVIAFSFLIWLFIPFLLGSKVYTTPEFLEKRFNKEIRLLFAFITILANVTAFMAPVIYGGGLIVEEALGFNKLMGLDIASITAGYIPNWGLFISIFLIAFASGVWAIWGGLKSVAWMDVLTIVIMVMGGLMVTFLGLSYIGDGSIVDGFSRMINVNQCHDGWASEWLNKNVVNMLAGSAEGDSYNRLSVLQPVNHTTTPWTHWVFSFFYIGLWYTVINQHMIQKVFAAKDIYHARMGMVFASFLKLLLPFIVVVPGLIWFVMKPDFLFSSNWSVMSEEANKTYIMMISKLVPPFMTGLLLAALFGAIQSTVSSVLNSTSTIFTLDFYKHYVNRQATEAQEVRVGKWAGAIILIVSIALAVLLAMTKINIFVYIQTLYTFIAPPFSAIFLIGMLWKKVNGQDALTAVIVSFVVGILLKYLEFGPLADSHTAFAQFVKPFANQGLIVWAVAMVTCMVSAHFTPKPKAEQVSSGLVLNLKDLTNLKDGLGSKWYNSVGFWWGISFALMVVLILSFSLIF</sequence>
<proteinExistence type="inferred from homology"/>
<feature type="transmembrane region" description="Helical" evidence="7">
    <location>
        <begin position="45"/>
        <end position="75"/>
    </location>
</feature>
<keyword evidence="4 7" id="KW-1133">Transmembrane helix</keyword>
<evidence type="ECO:0000256" key="3">
    <source>
        <dbReference type="ARBA" id="ARBA00022692"/>
    </source>
</evidence>
<protein>
    <submittedName>
        <fullName evidence="8">Sodium/glucose cotransporter</fullName>
    </submittedName>
</protein>
<feature type="transmembrane region" description="Helical" evidence="7">
    <location>
        <begin position="320"/>
        <end position="344"/>
    </location>
</feature>
<dbReference type="Proteomes" id="UP000003452">
    <property type="component" value="Unassembled WGS sequence"/>
</dbReference>
<evidence type="ECO:0000256" key="5">
    <source>
        <dbReference type="ARBA" id="ARBA00023136"/>
    </source>
</evidence>